<dbReference type="EMBL" id="CP035806">
    <property type="protein sequence ID" value="QBE49266.1"/>
    <property type="molecule type" value="Genomic_DNA"/>
</dbReference>
<keyword evidence="2" id="KW-1185">Reference proteome</keyword>
<dbReference type="SUPFAM" id="SSF53137">
    <property type="entry name" value="Translational machinery components"/>
    <property type="match status" value="1"/>
</dbReference>
<gene>
    <name evidence="1" type="ORF">EVS81_10825</name>
</gene>
<dbReference type="KEGG" id="ltr:EVS81_10825"/>
<proteinExistence type="predicted"/>
<evidence type="ECO:0000313" key="2">
    <source>
        <dbReference type="Proteomes" id="UP000289260"/>
    </source>
</evidence>
<dbReference type="InterPro" id="IPR040701">
    <property type="entry name" value="Bact_RF_family2"/>
</dbReference>
<dbReference type="Gene3D" id="3.30.420.60">
    <property type="entry name" value="eRF1 domain 2"/>
    <property type="match status" value="1"/>
</dbReference>
<dbReference type="AlphaFoldDB" id="A0A4P6KFQ7"/>
<dbReference type="OrthoDB" id="5179393at2"/>
<name>A0A4P6KFQ7_9MICO</name>
<accession>A0A4P6KFQ7</accession>
<sequence>MSGDRGLAELLAQPGPWTVAYVDGTGGEPQTVEEARQERAVRRLDDAGAPENDRRAVERALRDAAGVPSPSARYLLVRDGTVVIDEWIAAPRRGPEVFAHGSVPVISPLLRHRGRAPRFLVVETTRDGADLRLERAGRADAEQEESIAGSTDALPKVQAGGWSHARWQRHSEEVWKHNQSEIATAVDALVREHRPTFIAMAGDLRARQLLRERLAPESAGLLVEVEANTRADGADGAQLDRAIADALDALSRRQIEEALDQADAEGGARRAEGIAEVVDALQQARVETLLLDARWLDDDSAGASPAARGETLEVLGGEPWVARAGGAPGAAASLGRAPFVEALARAAVLTGAEVRIVEEPDPAPGVERPERDARAPIAVLRWADG</sequence>
<reference evidence="1 2" key="1">
    <citation type="submission" date="2019-02" db="EMBL/GenBank/DDBJ databases">
        <authorList>
            <person name="Sun L."/>
            <person name="Pan D."/>
            <person name="Wu X."/>
        </authorList>
    </citation>
    <scope>NUCLEOTIDE SEQUENCE [LARGE SCALE GENOMIC DNA]</scope>
    <source>
        <strain evidence="1 2">JW-1</strain>
    </source>
</reference>
<protein>
    <recommendedName>
        <fullName evidence="3">Peptide chain release factor 1</fullName>
    </recommendedName>
</protein>
<dbReference type="Pfam" id="PF18844">
    <property type="entry name" value="baeRF_family2"/>
    <property type="match status" value="1"/>
</dbReference>
<organism evidence="1 2">
    <name type="scientific">Leucobacter triazinivorans</name>
    <dbReference type="NCBI Taxonomy" id="1784719"/>
    <lineage>
        <taxon>Bacteria</taxon>
        <taxon>Bacillati</taxon>
        <taxon>Actinomycetota</taxon>
        <taxon>Actinomycetes</taxon>
        <taxon>Micrococcales</taxon>
        <taxon>Microbacteriaceae</taxon>
        <taxon>Leucobacter</taxon>
    </lineage>
</organism>
<dbReference type="InterPro" id="IPR042226">
    <property type="entry name" value="eFR1_2_sf"/>
</dbReference>
<dbReference type="Proteomes" id="UP000289260">
    <property type="component" value="Chromosome"/>
</dbReference>
<evidence type="ECO:0008006" key="3">
    <source>
        <dbReference type="Google" id="ProtNLM"/>
    </source>
</evidence>
<dbReference type="RefSeq" id="WP_130110395.1">
    <property type="nucleotide sequence ID" value="NZ_CP035806.1"/>
</dbReference>
<evidence type="ECO:0000313" key="1">
    <source>
        <dbReference type="EMBL" id="QBE49266.1"/>
    </source>
</evidence>